<keyword evidence="4" id="KW-0687">Ribonucleoprotein</keyword>
<protein>
    <recommendedName>
        <fullName evidence="2">Small ribosomal subunit protein bS6m</fullName>
    </recommendedName>
    <alternativeName>
        <fullName evidence="3">28S ribosomal protein S6, mitochondrial</fullName>
    </alternativeName>
</protein>
<dbReference type="InterPro" id="IPR014717">
    <property type="entry name" value="Transl_elong_EF1B/ribsomal_bS6"/>
</dbReference>
<proteinExistence type="inferred from homology"/>
<dbReference type="FunFam" id="3.30.70.60:FF:000014">
    <property type="entry name" value="28S ribosomal protein S6, mitochondrial"/>
    <property type="match status" value="1"/>
</dbReference>
<dbReference type="NCBIfam" id="TIGR00166">
    <property type="entry name" value="S6"/>
    <property type="match status" value="1"/>
</dbReference>
<keyword evidence="4" id="KW-0689">Ribosomal protein</keyword>
<sequence>MITYELSLILRNMPRNEIFSTLKRTAESIFEKGGIIRKIDNLGARDLPYKISANGQVHRQGNYFLMTFDSPPHAIEDLREEYSRDIDIIRKRIYKYQDLPAIECTLDQELLPPAYRPEVQALITQSQKVAKHKFKINNKIDYYPFQR</sequence>
<dbReference type="SUPFAM" id="SSF54995">
    <property type="entry name" value="Ribosomal protein S6"/>
    <property type="match status" value="1"/>
</dbReference>
<dbReference type="GO" id="GO:0005763">
    <property type="term" value="C:mitochondrial small ribosomal subunit"/>
    <property type="evidence" value="ECO:0007669"/>
    <property type="project" value="TreeGrafter"/>
</dbReference>
<dbReference type="CDD" id="cd15465">
    <property type="entry name" value="bS6_mito"/>
    <property type="match status" value="1"/>
</dbReference>
<comment type="similarity">
    <text evidence="1">Belongs to the bacterial ribosomal protein bS6 family.</text>
</comment>
<evidence type="ECO:0000256" key="3">
    <source>
        <dbReference type="ARBA" id="ARBA00035365"/>
    </source>
</evidence>
<evidence type="ECO:0000313" key="4">
    <source>
        <dbReference type="EMBL" id="NOV46554.1"/>
    </source>
</evidence>
<dbReference type="GO" id="GO:0006412">
    <property type="term" value="P:translation"/>
    <property type="evidence" value="ECO:0007669"/>
    <property type="project" value="InterPro"/>
</dbReference>
<name>A0A6M2DKT6_XENCH</name>
<dbReference type="AlphaFoldDB" id="A0A6M2DKT6"/>
<dbReference type="Pfam" id="PF01250">
    <property type="entry name" value="Ribosomal_S6"/>
    <property type="match status" value="1"/>
</dbReference>
<dbReference type="PANTHER" id="PTHR21011:SF1">
    <property type="entry name" value="SMALL RIBOSOMAL SUBUNIT PROTEIN BS6M"/>
    <property type="match status" value="1"/>
</dbReference>
<accession>A0A6M2DKT6</accession>
<evidence type="ECO:0000256" key="1">
    <source>
        <dbReference type="ARBA" id="ARBA00009512"/>
    </source>
</evidence>
<dbReference type="InterPro" id="IPR035980">
    <property type="entry name" value="Ribosomal_bS6_sf"/>
</dbReference>
<dbReference type="EMBL" id="GIIL01002828">
    <property type="protein sequence ID" value="NOV46554.1"/>
    <property type="molecule type" value="Transcribed_RNA"/>
</dbReference>
<evidence type="ECO:0000256" key="2">
    <source>
        <dbReference type="ARBA" id="ARBA00035170"/>
    </source>
</evidence>
<organism evidence="4">
    <name type="scientific">Xenopsylla cheopis</name>
    <name type="common">Oriental rat flea</name>
    <name type="synonym">Pulex cheopis</name>
    <dbReference type="NCBI Taxonomy" id="163159"/>
    <lineage>
        <taxon>Eukaryota</taxon>
        <taxon>Metazoa</taxon>
        <taxon>Ecdysozoa</taxon>
        <taxon>Arthropoda</taxon>
        <taxon>Hexapoda</taxon>
        <taxon>Insecta</taxon>
        <taxon>Pterygota</taxon>
        <taxon>Neoptera</taxon>
        <taxon>Endopterygota</taxon>
        <taxon>Siphonaptera</taxon>
        <taxon>Pulicidae</taxon>
        <taxon>Xenopsyllinae</taxon>
        <taxon>Xenopsylla</taxon>
    </lineage>
</organism>
<dbReference type="GO" id="GO:0003735">
    <property type="term" value="F:structural constituent of ribosome"/>
    <property type="evidence" value="ECO:0007669"/>
    <property type="project" value="InterPro"/>
</dbReference>
<dbReference type="Gene3D" id="3.30.70.60">
    <property type="match status" value="1"/>
</dbReference>
<dbReference type="GO" id="GO:0070181">
    <property type="term" value="F:small ribosomal subunit rRNA binding"/>
    <property type="evidence" value="ECO:0007669"/>
    <property type="project" value="TreeGrafter"/>
</dbReference>
<dbReference type="InterPro" id="IPR000529">
    <property type="entry name" value="Ribosomal_bS6"/>
</dbReference>
<dbReference type="PANTHER" id="PTHR21011">
    <property type="entry name" value="MITOCHONDRIAL 28S RIBOSOMAL PROTEIN S6"/>
    <property type="match status" value="1"/>
</dbReference>
<reference evidence="4" key="1">
    <citation type="submission" date="2020-03" db="EMBL/GenBank/DDBJ databases">
        <title>Transcriptomic Profiling of the Digestive Tract of the Rat Flea, Xenopsylla cheopis, Following Blood Feeding and Infection with Yersinia pestis.</title>
        <authorList>
            <person name="Bland D.M."/>
            <person name="Martens C.A."/>
            <person name="Virtaneva K."/>
            <person name="Kanakabandi K."/>
            <person name="Long D."/>
            <person name="Rosenke R."/>
            <person name="Saturday G.A."/>
            <person name="Hoyt F.H."/>
            <person name="Bruno D.P."/>
            <person name="Ribeiro J.M.C."/>
            <person name="Hinnebusch J."/>
        </authorList>
    </citation>
    <scope>NUCLEOTIDE SEQUENCE</scope>
</reference>